<comment type="subcellular location">
    <subcellularLocation>
        <location evidence="1">Secreted</location>
    </subcellularLocation>
</comment>
<evidence type="ECO:0000313" key="7">
    <source>
        <dbReference type="Proteomes" id="UP000075884"/>
    </source>
</evidence>
<feature type="signal peptide" evidence="5">
    <location>
        <begin position="1"/>
        <end position="21"/>
    </location>
</feature>
<evidence type="ECO:0000256" key="1">
    <source>
        <dbReference type="ARBA" id="ARBA00004613"/>
    </source>
</evidence>
<dbReference type="AlphaFoldDB" id="A0A182NE21"/>
<proteinExistence type="inferred from homology"/>
<keyword evidence="7" id="KW-1185">Reference proteome</keyword>
<evidence type="ECO:0000256" key="4">
    <source>
        <dbReference type="ARBA" id="ARBA00022729"/>
    </source>
</evidence>
<dbReference type="InterPro" id="IPR011042">
    <property type="entry name" value="6-blade_b-propeller_TolB-like"/>
</dbReference>
<reference evidence="7" key="1">
    <citation type="submission" date="2013-03" db="EMBL/GenBank/DDBJ databases">
        <title>The Genome Sequence of Anopheles dirus WRAIR2.</title>
        <authorList>
            <consortium name="The Broad Institute Genomics Platform"/>
            <person name="Neafsey D.E."/>
            <person name="Walton C."/>
            <person name="Walker B."/>
            <person name="Young S.K."/>
            <person name="Zeng Q."/>
            <person name="Gargeya S."/>
            <person name="Fitzgerald M."/>
            <person name="Haas B."/>
            <person name="Abouelleil A."/>
            <person name="Allen A.W."/>
            <person name="Alvarado L."/>
            <person name="Arachchi H.M."/>
            <person name="Berlin A.M."/>
            <person name="Chapman S.B."/>
            <person name="Gainer-Dewar J."/>
            <person name="Goldberg J."/>
            <person name="Griggs A."/>
            <person name="Gujja S."/>
            <person name="Hansen M."/>
            <person name="Howarth C."/>
            <person name="Imamovic A."/>
            <person name="Ireland A."/>
            <person name="Larimer J."/>
            <person name="McCowan C."/>
            <person name="Murphy C."/>
            <person name="Pearson M."/>
            <person name="Poon T.W."/>
            <person name="Priest M."/>
            <person name="Roberts A."/>
            <person name="Saif S."/>
            <person name="Shea T."/>
            <person name="Sisk P."/>
            <person name="Sykes S."/>
            <person name="Wortman J."/>
            <person name="Nusbaum C."/>
            <person name="Birren B."/>
        </authorList>
    </citation>
    <scope>NUCLEOTIDE SEQUENCE [LARGE SCALE GENOMIC DNA]</scope>
    <source>
        <strain evidence="7">WRAIR2</strain>
    </source>
</reference>
<dbReference type="VEuPathDB" id="VectorBase:ADIR005885"/>
<evidence type="ECO:0000256" key="5">
    <source>
        <dbReference type="SAM" id="SignalP"/>
    </source>
</evidence>
<dbReference type="Pfam" id="PF03022">
    <property type="entry name" value="MRJP"/>
    <property type="match status" value="1"/>
</dbReference>
<reference evidence="6" key="2">
    <citation type="submission" date="2020-05" db="UniProtKB">
        <authorList>
            <consortium name="EnsemblMetazoa"/>
        </authorList>
    </citation>
    <scope>IDENTIFICATION</scope>
    <source>
        <strain evidence="6">WRAIR2</strain>
    </source>
</reference>
<keyword evidence="3" id="KW-0964">Secreted</keyword>
<organism evidence="6 7">
    <name type="scientific">Anopheles dirus</name>
    <dbReference type="NCBI Taxonomy" id="7168"/>
    <lineage>
        <taxon>Eukaryota</taxon>
        <taxon>Metazoa</taxon>
        <taxon>Ecdysozoa</taxon>
        <taxon>Arthropoda</taxon>
        <taxon>Hexapoda</taxon>
        <taxon>Insecta</taxon>
        <taxon>Pterygota</taxon>
        <taxon>Neoptera</taxon>
        <taxon>Endopterygota</taxon>
        <taxon>Diptera</taxon>
        <taxon>Nematocera</taxon>
        <taxon>Culicoidea</taxon>
        <taxon>Culicidae</taxon>
        <taxon>Anophelinae</taxon>
        <taxon>Anopheles</taxon>
    </lineage>
</organism>
<feature type="chain" id="PRO_5008129699" description="Bee-milk protein" evidence="5">
    <location>
        <begin position="22"/>
        <end position="547"/>
    </location>
</feature>
<evidence type="ECO:0008006" key="8">
    <source>
        <dbReference type="Google" id="ProtNLM"/>
    </source>
</evidence>
<accession>A0A182NE21</accession>
<protein>
    <recommendedName>
        <fullName evidence="8">Bee-milk protein</fullName>
    </recommendedName>
</protein>
<sequence>MLRLCCLVMLTCANAPLLTIALHSPPVETVKQWNLLAYNFPWDYPASNKDFYNPENIVATGIEVGYDRIFIATPRLFSGVPATLSSISRDSHGDSPTLHAFPSWSHHRAGTKEYNCTEIGLVSVYRIRIDSCNRLWALDAGVSRSLEDFEITCPPKILVYDLHTNQVVRRIDFPPEVIRGESLYTNIIVDETTSRPKSHCDDVFVYITDTVAPGIIVYDSGKDLTWRVSHPAMYPDPDFAESSILEHRFTLMDGVVGLAFDPEAAILYFQPLATDRLFSVNTAALRSGPLEFGKDLPVKLVGRKSSQGIGLATAPRGGTIFYSPLTETAVAAWNPHTNEHSLLAQDQEKIQFAADLRTPDRDGTALYVLTSKFHRFFLKNLNPNEINTRILRFDGVVKPAAPERPVVRFSQQHRFAPTRASYEPISSASFYESPSGSVNPYDKQLPVIASIPPNEVKSYSSFVQSFYGKQPHPYIYEPVPVIDKSKPINPFFMLNSGEKTFPPPHIPRPQFGLNGEVFIPKISPHFNDFNGLRFPKSLNINHTAVPH</sequence>
<dbReference type="Proteomes" id="UP000075884">
    <property type="component" value="Unassembled WGS sequence"/>
</dbReference>
<dbReference type="FunFam" id="2.120.10.30:FF:000045">
    <property type="entry name" value="Blast:Protein yellow"/>
    <property type="match status" value="1"/>
</dbReference>
<dbReference type="SUPFAM" id="SSF101898">
    <property type="entry name" value="NHL repeat"/>
    <property type="match status" value="1"/>
</dbReference>
<keyword evidence="4 5" id="KW-0732">Signal</keyword>
<dbReference type="STRING" id="7168.A0A182NE21"/>
<evidence type="ECO:0000256" key="3">
    <source>
        <dbReference type="ARBA" id="ARBA00022525"/>
    </source>
</evidence>
<comment type="similarity">
    <text evidence="2">Belongs to the major royal jelly protein family.</text>
</comment>
<evidence type="ECO:0000313" key="6">
    <source>
        <dbReference type="EnsemblMetazoa" id="ADIR005885-PA"/>
    </source>
</evidence>
<dbReference type="PANTHER" id="PTHR10009:SF19">
    <property type="entry name" value="RE55542P"/>
    <property type="match status" value="1"/>
</dbReference>
<dbReference type="GO" id="GO:0005576">
    <property type="term" value="C:extracellular region"/>
    <property type="evidence" value="ECO:0007669"/>
    <property type="project" value="UniProtKB-SubCell"/>
</dbReference>
<dbReference type="EnsemblMetazoa" id="ADIR005885-RA">
    <property type="protein sequence ID" value="ADIR005885-PA"/>
    <property type="gene ID" value="ADIR005885"/>
</dbReference>
<evidence type="ECO:0000256" key="2">
    <source>
        <dbReference type="ARBA" id="ARBA00009127"/>
    </source>
</evidence>
<dbReference type="Gene3D" id="2.120.10.30">
    <property type="entry name" value="TolB, C-terminal domain"/>
    <property type="match status" value="1"/>
</dbReference>
<name>A0A182NE21_9DIPT</name>
<dbReference type="PANTHER" id="PTHR10009">
    <property type="entry name" value="PROTEIN YELLOW-RELATED"/>
    <property type="match status" value="1"/>
</dbReference>
<dbReference type="InterPro" id="IPR017996">
    <property type="entry name" value="MRJP/yellow-related"/>
</dbReference>